<keyword evidence="2" id="KW-0489">Methyltransferase</keyword>
<organism evidence="2 3">
    <name type="scientific">Dyella soli</name>
    <dbReference type="NCBI Taxonomy" id="522319"/>
    <lineage>
        <taxon>Bacteria</taxon>
        <taxon>Pseudomonadati</taxon>
        <taxon>Pseudomonadota</taxon>
        <taxon>Gammaproteobacteria</taxon>
        <taxon>Lysobacterales</taxon>
        <taxon>Rhodanobacteraceae</taxon>
        <taxon>Dyella</taxon>
    </lineage>
</organism>
<dbReference type="AlphaFoldDB" id="A0A4R0YUC3"/>
<gene>
    <name evidence="2" type="ORF">EZM97_01470</name>
</gene>
<dbReference type="Gene3D" id="3.40.50.150">
    <property type="entry name" value="Vaccinia Virus protein VP39"/>
    <property type="match status" value="1"/>
</dbReference>
<dbReference type="GO" id="GO:0008168">
    <property type="term" value="F:methyltransferase activity"/>
    <property type="evidence" value="ECO:0007669"/>
    <property type="project" value="UniProtKB-KW"/>
</dbReference>
<proteinExistence type="predicted"/>
<dbReference type="GO" id="GO:0032259">
    <property type="term" value="P:methylation"/>
    <property type="evidence" value="ECO:0007669"/>
    <property type="project" value="UniProtKB-KW"/>
</dbReference>
<reference evidence="2 3" key="1">
    <citation type="submission" date="2019-02" db="EMBL/GenBank/DDBJ databases">
        <title>Dyella amyloliquefaciens sp. nov., isolated from forest soil.</title>
        <authorList>
            <person name="Gao Z.-H."/>
            <person name="Qiu L.-H."/>
        </authorList>
    </citation>
    <scope>NUCLEOTIDE SEQUENCE [LARGE SCALE GENOMIC DNA]</scope>
    <source>
        <strain evidence="2 3">KACC 12747</strain>
    </source>
</reference>
<sequence length="262" mass="29450">MDELVNQDLIAPDKAPQGGSESDPLAVKAWLAHSATTVLPRGELLETFHGQHPRTLFVKSLKARSSVLDVGAGDGALSIFRRWPRPARQDLKIYAYSLEKGQNFDDYDGYELSDWNVQKPFADRTFDAIFCSHFVEHIADPVAFITWMASKLSENGRVYIEWPSAYALTSPSNQLLAEWGFSGLTGNYFDDDTHRDPLPDRGVLEATLRKLGFDINASGIVSMPLFEDELLAYSRHAGDRVALQFAYWLKTRWCQYLVATLG</sequence>
<evidence type="ECO:0000313" key="3">
    <source>
        <dbReference type="Proteomes" id="UP000291822"/>
    </source>
</evidence>
<name>A0A4R0YUC3_9GAMM</name>
<dbReference type="SUPFAM" id="SSF53335">
    <property type="entry name" value="S-adenosyl-L-methionine-dependent methyltransferases"/>
    <property type="match status" value="1"/>
</dbReference>
<feature type="region of interest" description="Disordered" evidence="1">
    <location>
        <begin position="1"/>
        <end position="22"/>
    </location>
</feature>
<protein>
    <submittedName>
        <fullName evidence="2">Class I SAM-dependent methyltransferase</fullName>
    </submittedName>
</protein>
<accession>A0A4R0YUC3</accession>
<comment type="caution">
    <text evidence="2">The sequence shown here is derived from an EMBL/GenBank/DDBJ whole genome shotgun (WGS) entry which is preliminary data.</text>
</comment>
<evidence type="ECO:0000256" key="1">
    <source>
        <dbReference type="SAM" id="MobiDB-lite"/>
    </source>
</evidence>
<dbReference type="Pfam" id="PF13489">
    <property type="entry name" value="Methyltransf_23"/>
    <property type="match status" value="1"/>
</dbReference>
<dbReference type="Proteomes" id="UP000291822">
    <property type="component" value="Unassembled WGS sequence"/>
</dbReference>
<dbReference type="EMBL" id="SJTG01000001">
    <property type="protein sequence ID" value="TCI12061.1"/>
    <property type="molecule type" value="Genomic_DNA"/>
</dbReference>
<dbReference type="InterPro" id="IPR029063">
    <property type="entry name" value="SAM-dependent_MTases_sf"/>
</dbReference>
<keyword evidence="3" id="KW-1185">Reference proteome</keyword>
<dbReference type="RefSeq" id="WP_131151159.1">
    <property type="nucleotide sequence ID" value="NZ_SJTG01000001.1"/>
</dbReference>
<dbReference type="CDD" id="cd02440">
    <property type="entry name" value="AdoMet_MTases"/>
    <property type="match status" value="1"/>
</dbReference>
<keyword evidence="2" id="KW-0808">Transferase</keyword>
<evidence type="ECO:0000313" key="2">
    <source>
        <dbReference type="EMBL" id="TCI12061.1"/>
    </source>
</evidence>